<dbReference type="SUPFAM" id="SSF53098">
    <property type="entry name" value="Ribonuclease H-like"/>
    <property type="match status" value="1"/>
</dbReference>
<evidence type="ECO:0000259" key="2">
    <source>
        <dbReference type="Pfam" id="PF25597"/>
    </source>
</evidence>
<feature type="compositionally biased region" description="Basic residues" evidence="1">
    <location>
        <begin position="171"/>
        <end position="181"/>
    </location>
</feature>
<evidence type="ECO:0000256" key="1">
    <source>
        <dbReference type="SAM" id="MobiDB-lite"/>
    </source>
</evidence>
<feature type="compositionally biased region" description="Acidic residues" evidence="1">
    <location>
        <begin position="674"/>
        <end position="684"/>
    </location>
</feature>
<accession>A0ABQ4YHW9</accession>
<reference evidence="3" key="1">
    <citation type="journal article" date="2022" name="Int. J. Mol. Sci.">
        <title>Draft Genome of Tanacetum Coccineum: Genomic Comparison of Closely Related Tanacetum-Family Plants.</title>
        <authorList>
            <person name="Yamashiro T."/>
            <person name="Shiraishi A."/>
            <person name="Nakayama K."/>
            <person name="Satake H."/>
        </authorList>
    </citation>
    <scope>NUCLEOTIDE SEQUENCE</scope>
</reference>
<name>A0ABQ4YHW9_9ASTR</name>
<proteinExistence type="predicted"/>
<comment type="caution">
    <text evidence="3">The sequence shown here is derived from an EMBL/GenBank/DDBJ whole genome shotgun (WGS) entry which is preliminary data.</text>
</comment>
<dbReference type="InterPro" id="IPR012337">
    <property type="entry name" value="RNaseH-like_sf"/>
</dbReference>
<dbReference type="PANTHER" id="PTHR42648">
    <property type="entry name" value="TRANSPOSASE, PUTATIVE-RELATED"/>
    <property type="match status" value="1"/>
</dbReference>
<keyword evidence="4" id="KW-1185">Reference proteome</keyword>
<protein>
    <submittedName>
        <fullName evidence="3">Retrovirus-related pol polyprotein from transposon TNT 1-94</fullName>
    </submittedName>
</protein>
<reference evidence="3" key="2">
    <citation type="submission" date="2022-01" db="EMBL/GenBank/DDBJ databases">
        <authorList>
            <person name="Yamashiro T."/>
            <person name="Shiraishi A."/>
            <person name="Satake H."/>
            <person name="Nakayama K."/>
        </authorList>
    </citation>
    <scope>NUCLEOTIDE SEQUENCE</scope>
</reference>
<evidence type="ECO:0000313" key="4">
    <source>
        <dbReference type="Proteomes" id="UP001151760"/>
    </source>
</evidence>
<feature type="compositionally biased region" description="Acidic residues" evidence="1">
    <location>
        <begin position="383"/>
        <end position="399"/>
    </location>
</feature>
<feature type="compositionally biased region" description="Acidic residues" evidence="1">
    <location>
        <begin position="362"/>
        <end position="371"/>
    </location>
</feature>
<feature type="compositionally biased region" description="Low complexity" evidence="1">
    <location>
        <begin position="717"/>
        <end position="733"/>
    </location>
</feature>
<sequence length="1376" mass="156327">MNSFWPTRSALSMLKSVERFWISVQELKVKNLLRYKMMMLLSPSSLTLATKGMFYRENVDYPKLIWEDFTFQIDHKKERKSRRKNMPFPRFIKVIIYHFLSQHKSLSNLKFQHYHTIKDDGIVSRLKFVKIREDYQEYDLPIPNMMLNDTIKQSESYQMFLKYSTGQITPKKSRGKGSQRKKTVDTPGADVDVSEESDSEPARKRTASRRVVKKKVTISAADNIIPEPDVALELGQSISLTKAVEEEAARQVHATHSRIVNESEPEPAKKKTSSRSTRGVVIQDTPSAPKTKLATLKPKLKSVQPLTPEEQEAADIMQALKESKKTSRRQPGTGGSSEVIGVSPGVPDESTIVPATSSKGTDDDDEEVDWIDSDKYEEKKDDTDDDKSDEQVNDNEDEEMKNAKVEEFGNGDAEISDAAKADVEKTEEVKDDAKKTELPPTIGTVKDTTDAEINSLLDIKIQSEVPPIQSPFVLIIPVSVISEPAVPTLIPLTPSVAPATTLLTPLSVFTIPPIPHQTTTPIPKPPIITDAPTITTAVHESDTLSTVLQRHTADLIHKYSVKPAPESSKIQKLTIDLEQESKKIYLEIRKIKKEQAKKQKMPKYKIKSTDKAALKKYDLKSALYQTMHENKSFNRNPANHALYHALIEALIEDENAMDKGVVNTVKNHKRQHDDDDDDDDDEDPLAGPNQGKKTKGKRTKESESSKKPSIAKETPKGKALSKGSKTSKSASAKEPVKELIAKVVMDDAFNNAGEYVNNPEGYHYPFNLSKPLPLQGHPGYLTVAVDYLFNNDLEYLKTFDLEKTYTTSITKTKAARYESVGIEDMTTTLWSTIKHAYDKDAEKGIKHWGERRKLWYRSEMNKFSKQNVYSTQTILGVKRVSVKKLHGYGHLEEVVVKRVDRQLYKFKEGDFVDLHMNNIEDMLLLAVQHTLFHLNESDIVDSIVALHRIEGPLGRTKGVKVRKGKMQTKTELTLEQTQQGVSDEVLVSIEGVEELKRNVKIKGEKKETLLTLRQKPGKSKKASLQPKLVPTTHSKLELIHMDLCGPMRVESINDKKYILVIVDDYSRYTWVYFLRTKDEAPDIIMKLIAQNKTPYELLRDIKPNVQYFHVFGLLCYPTNGRKDLGKMNPKADIGIFIGYSESSRGFWIYNRRARKIMETIHVKFDELTTMASEYNCIEPETNHFNVEDSSAESNQTLSKVDLDDLLGLMYEEYFEKRSLEVSSFDEQTSLISNDVADEFIQEDSVDLDGNTLITLFCPLVTEEDESSSTNQDSSNMHEFNQVHPSTHTWTKSHPLEQVIGDLSKLVLTRSRRNTNYEVCLYALTVSATDPKNIKEAMLDHSLIKSMQDELHQFERLNVWELVPRPADRNIIEIKWI</sequence>
<feature type="compositionally biased region" description="Basic and acidic residues" evidence="1">
    <location>
        <begin position="372"/>
        <end position="382"/>
    </location>
</feature>
<feature type="compositionally biased region" description="Basic and acidic residues" evidence="1">
    <location>
        <begin position="421"/>
        <end position="437"/>
    </location>
</feature>
<feature type="region of interest" description="Disordered" evidence="1">
    <location>
        <begin position="421"/>
        <end position="445"/>
    </location>
</feature>
<dbReference type="EMBL" id="BQNB010010385">
    <property type="protein sequence ID" value="GJS76576.1"/>
    <property type="molecule type" value="Genomic_DNA"/>
</dbReference>
<dbReference type="PANTHER" id="PTHR42648:SF21">
    <property type="entry name" value="CYSTEINE-RICH RLK (RECEPTOR-LIKE PROTEIN KINASE) 8"/>
    <property type="match status" value="1"/>
</dbReference>
<feature type="region of interest" description="Disordered" evidence="1">
    <location>
        <begin position="168"/>
        <end position="211"/>
    </location>
</feature>
<gene>
    <name evidence="3" type="ORF">Tco_0726457</name>
</gene>
<feature type="region of interest" description="Disordered" evidence="1">
    <location>
        <begin position="249"/>
        <end position="402"/>
    </location>
</feature>
<dbReference type="Pfam" id="PF25597">
    <property type="entry name" value="SH3_retrovirus"/>
    <property type="match status" value="1"/>
</dbReference>
<evidence type="ECO:0000313" key="3">
    <source>
        <dbReference type="EMBL" id="GJS76576.1"/>
    </source>
</evidence>
<dbReference type="InterPro" id="IPR057670">
    <property type="entry name" value="SH3_retrovirus"/>
</dbReference>
<feature type="region of interest" description="Disordered" evidence="1">
    <location>
        <begin position="667"/>
        <end position="733"/>
    </location>
</feature>
<feature type="compositionally biased region" description="Low complexity" evidence="1">
    <location>
        <begin position="288"/>
        <end position="297"/>
    </location>
</feature>
<organism evidence="3 4">
    <name type="scientific">Tanacetum coccineum</name>
    <dbReference type="NCBI Taxonomy" id="301880"/>
    <lineage>
        <taxon>Eukaryota</taxon>
        <taxon>Viridiplantae</taxon>
        <taxon>Streptophyta</taxon>
        <taxon>Embryophyta</taxon>
        <taxon>Tracheophyta</taxon>
        <taxon>Spermatophyta</taxon>
        <taxon>Magnoliopsida</taxon>
        <taxon>eudicotyledons</taxon>
        <taxon>Gunneridae</taxon>
        <taxon>Pentapetalae</taxon>
        <taxon>asterids</taxon>
        <taxon>campanulids</taxon>
        <taxon>Asterales</taxon>
        <taxon>Asteraceae</taxon>
        <taxon>Asteroideae</taxon>
        <taxon>Anthemideae</taxon>
        <taxon>Anthemidinae</taxon>
        <taxon>Tanacetum</taxon>
    </lineage>
</organism>
<dbReference type="InterPro" id="IPR036397">
    <property type="entry name" value="RNaseH_sf"/>
</dbReference>
<dbReference type="InterPro" id="IPR039537">
    <property type="entry name" value="Retrotran_Ty1/copia-like"/>
</dbReference>
<dbReference type="Proteomes" id="UP001151760">
    <property type="component" value="Unassembled WGS sequence"/>
</dbReference>
<dbReference type="Gene3D" id="3.30.420.10">
    <property type="entry name" value="Ribonuclease H-like superfamily/Ribonuclease H"/>
    <property type="match status" value="1"/>
</dbReference>
<feature type="domain" description="Retroviral polymerase SH3-like" evidence="2">
    <location>
        <begin position="1114"/>
        <end position="1169"/>
    </location>
</feature>